<name>A0AAW8RB89_CARDV</name>
<gene>
    <name evidence="2" type="ORF">MX635_11020</name>
</gene>
<sequence length="56" mass="6619">MKKKLNPTTKQCKILQASGLDPTHWFVIKNLSDRLIVVNRFLNTTHEKIVWKERIS</sequence>
<protein>
    <recommendedName>
        <fullName evidence="1">DUF6906 domain-containing protein</fullName>
    </recommendedName>
</protein>
<dbReference type="RefSeq" id="WP_311780754.1">
    <property type="nucleotide sequence ID" value="NZ_JALRMQ010000008.1"/>
</dbReference>
<dbReference type="EMBL" id="JALRMR010000014">
    <property type="protein sequence ID" value="MDT1974925.1"/>
    <property type="molecule type" value="Genomic_DNA"/>
</dbReference>
<evidence type="ECO:0000259" key="1">
    <source>
        <dbReference type="Pfam" id="PF21847"/>
    </source>
</evidence>
<evidence type="ECO:0000313" key="3">
    <source>
        <dbReference type="Proteomes" id="UP001249945"/>
    </source>
</evidence>
<dbReference type="Proteomes" id="UP001249945">
    <property type="component" value="Unassembled WGS sequence"/>
</dbReference>
<proteinExistence type="predicted"/>
<organism evidence="2 3">
    <name type="scientific">Carnobacterium divergens</name>
    <name type="common">Lactobacillus divergens</name>
    <dbReference type="NCBI Taxonomy" id="2748"/>
    <lineage>
        <taxon>Bacteria</taxon>
        <taxon>Bacillati</taxon>
        <taxon>Bacillota</taxon>
        <taxon>Bacilli</taxon>
        <taxon>Lactobacillales</taxon>
        <taxon>Carnobacteriaceae</taxon>
        <taxon>Carnobacterium</taxon>
    </lineage>
</organism>
<reference evidence="2" key="1">
    <citation type="submission" date="2022-04" db="EMBL/GenBank/DDBJ databases">
        <title>Draft genome sequences of lactic acid bacteria (LAB) strains involved in meat spoilage.</title>
        <authorList>
            <person name="Palevich N."/>
        </authorList>
    </citation>
    <scope>NUCLEOTIDE SEQUENCE</scope>
    <source>
        <strain evidence="2">9-14</strain>
    </source>
</reference>
<accession>A0AAW8RB89</accession>
<dbReference type="InterPro" id="IPR054201">
    <property type="entry name" value="DUF6906"/>
</dbReference>
<dbReference type="Pfam" id="PF21847">
    <property type="entry name" value="DUF6906"/>
    <property type="match status" value="1"/>
</dbReference>
<feature type="domain" description="DUF6906" evidence="1">
    <location>
        <begin position="1"/>
        <end position="50"/>
    </location>
</feature>
<comment type="caution">
    <text evidence="2">The sequence shown here is derived from an EMBL/GenBank/DDBJ whole genome shotgun (WGS) entry which is preliminary data.</text>
</comment>
<dbReference type="AlphaFoldDB" id="A0AAW8RB89"/>
<evidence type="ECO:0000313" key="2">
    <source>
        <dbReference type="EMBL" id="MDT1974925.1"/>
    </source>
</evidence>